<organism evidence="1">
    <name type="scientific">Podoviridae sp. ctXdu7</name>
    <dbReference type="NCBI Taxonomy" id="2827618"/>
    <lineage>
        <taxon>Viruses</taxon>
        <taxon>Duplodnaviria</taxon>
        <taxon>Heunggongvirae</taxon>
        <taxon>Uroviricota</taxon>
        <taxon>Caudoviricetes</taxon>
    </lineage>
</organism>
<name>A0A8S5RRK8_9CAUD</name>
<reference evidence="1" key="1">
    <citation type="journal article" date="2021" name="Proc. Natl. Acad. Sci. U.S.A.">
        <title>A Catalog of Tens of Thousands of Viruses from Human Metagenomes Reveals Hidden Associations with Chronic Diseases.</title>
        <authorList>
            <person name="Tisza M.J."/>
            <person name="Buck C.B."/>
        </authorList>
    </citation>
    <scope>NUCLEOTIDE SEQUENCE</scope>
    <source>
        <strain evidence="1">CtXdu7</strain>
    </source>
</reference>
<protein>
    <submittedName>
        <fullName evidence="1">Uncharacterized protein</fullName>
    </submittedName>
</protein>
<accession>A0A8S5RRK8</accession>
<evidence type="ECO:0000313" key="1">
    <source>
        <dbReference type="EMBL" id="DAE91995.1"/>
    </source>
</evidence>
<dbReference type="EMBL" id="BK057792">
    <property type="protein sequence ID" value="DAE91995.1"/>
    <property type="molecule type" value="Genomic_DNA"/>
</dbReference>
<proteinExistence type="predicted"/>
<sequence length="44" mass="5523">MNQTLNRNFVWFNLKVYLVKLDSPERAHPPLYHRFRCPRKTIWH</sequence>